<feature type="domain" description="4Fe-4S Mo/W bis-MGD-type" evidence="5">
    <location>
        <begin position="1"/>
        <end position="57"/>
    </location>
</feature>
<dbReference type="GO" id="GO:0015942">
    <property type="term" value="P:formate metabolic process"/>
    <property type="evidence" value="ECO:0007669"/>
    <property type="project" value="InterPro"/>
</dbReference>
<evidence type="ECO:0000259" key="5">
    <source>
        <dbReference type="PROSITE" id="PS51669"/>
    </source>
</evidence>
<protein>
    <submittedName>
        <fullName evidence="6">Formate dehydrogenase major subunit</fullName>
    </submittedName>
</protein>
<evidence type="ECO:0000313" key="7">
    <source>
        <dbReference type="Proteomes" id="UP000199611"/>
    </source>
</evidence>
<sequence length="673" mass="73659">MKRCRVVCPFCGAGCVFELVVQNGEVKGLDYVVDHPVAGGALCAKGNAAWQLLGHPDRITTPLIRNEKGWQSVSWDRALDGILGSIMSLRERYGPESVAFLASAKATNEENYMFQKFARLFGSPHIDHCARLCHAPSVVGLRKVFGSGAMTNPISHLALSDCLLIIGSNLAETHPVVAKRIFQAKDRGALVIVVDPRKTATASIADLHVAPLPGTDLLLLGALMKVIIERGYADYPFIGARTVGFEGLEESLRDLEVEKVSRISGVDLGTIVRVAEAYGKARRGSLVYCMGITQHRRGTDNVLSCANLALLCGHIGRDGTGLYPLRGQNNVQGACDMGCLAEFLPGYVPLSDTERSRRFAELWGCERLPSSPGYTAAELPEAIIRGEVRGLVIMGENPVVTDPASGKTAEALKKLDFLALIDLFPTETSKYAHVILPAAAWAEKSGSYTNTERRVQWSFKAVEPPGEAMPDLWTISELGRRAGFWKDCGSAEEVLDEIAEVIPAYGGITSRRLKNSEEGLIWPCPDEAHEGTPVLFKDRFYTDDGLARFTAVNYSEKFPEGTDLFLITGRLGIHYNSGSITRRIENLNRYKPEAEVEINPGCERAEKAVHGKALVKTSSGEACFPLRSSRNLHEKTVFIPFHFPEVNNLTEDVLDPEARVPAYKDTRCSVEIE</sequence>
<dbReference type="InterPro" id="IPR006478">
    <property type="entry name" value="Formate_DH_asu"/>
</dbReference>
<dbReference type="InterPro" id="IPR050123">
    <property type="entry name" value="Prok_molybdopt-oxidoreductase"/>
</dbReference>
<dbReference type="PANTHER" id="PTHR43105">
    <property type="entry name" value="RESPIRATORY NITRATE REDUCTASE"/>
    <property type="match status" value="1"/>
</dbReference>
<dbReference type="GO" id="GO:0043546">
    <property type="term" value="F:molybdopterin cofactor binding"/>
    <property type="evidence" value="ECO:0007669"/>
    <property type="project" value="InterPro"/>
</dbReference>
<dbReference type="InterPro" id="IPR009010">
    <property type="entry name" value="Asp_de-COase-like_dom_sf"/>
</dbReference>
<evidence type="ECO:0000256" key="3">
    <source>
        <dbReference type="ARBA" id="ARBA00023004"/>
    </source>
</evidence>
<keyword evidence="4" id="KW-0411">Iron-sulfur</keyword>
<proteinExistence type="predicted"/>
<dbReference type="NCBIfam" id="TIGR01591">
    <property type="entry name" value="Fdh-alpha"/>
    <property type="match status" value="1"/>
</dbReference>
<dbReference type="STRING" id="39841.SAMN05660836_01441"/>
<evidence type="ECO:0000313" key="6">
    <source>
        <dbReference type="EMBL" id="SFM78570.1"/>
    </source>
</evidence>
<accession>A0A1I4TPQ0</accession>
<dbReference type="SMART" id="SM00926">
    <property type="entry name" value="Molybdop_Fe4S4"/>
    <property type="match status" value="1"/>
</dbReference>
<dbReference type="GO" id="GO:0003954">
    <property type="term" value="F:NADH dehydrogenase activity"/>
    <property type="evidence" value="ECO:0007669"/>
    <property type="project" value="TreeGrafter"/>
</dbReference>
<dbReference type="InterPro" id="IPR006963">
    <property type="entry name" value="Mopterin_OxRdtase_4Fe-4S_dom"/>
</dbReference>
<dbReference type="InterPro" id="IPR006657">
    <property type="entry name" value="MoPterin_dinucl-bd_dom"/>
</dbReference>
<dbReference type="GO" id="GO:0022904">
    <property type="term" value="P:respiratory electron transport chain"/>
    <property type="evidence" value="ECO:0007669"/>
    <property type="project" value="TreeGrafter"/>
</dbReference>
<name>A0A1I4TPQ0_9BACT</name>
<dbReference type="RefSeq" id="WP_093394608.1">
    <property type="nucleotide sequence ID" value="NZ_FOUU01000004.1"/>
</dbReference>
<evidence type="ECO:0000256" key="1">
    <source>
        <dbReference type="ARBA" id="ARBA00022485"/>
    </source>
</evidence>
<dbReference type="AlphaFoldDB" id="A0A1I4TPQ0"/>
<dbReference type="InterPro" id="IPR041924">
    <property type="entry name" value="Formate_Dh-H_N"/>
</dbReference>
<dbReference type="PANTHER" id="PTHR43105:SF10">
    <property type="entry name" value="NADH-QUINONE OXIDOREDUCTASE SUBUNIT G"/>
    <property type="match status" value="1"/>
</dbReference>
<dbReference type="GO" id="GO:0046872">
    <property type="term" value="F:metal ion binding"/>
    <property type="evidence" value="ECO:0007669"/>
    <property type="project" value="UniProtKB-KW"/>
</dbReference>
<dbReference type="OrthoDB" id="9810782at2"/>
<keyword evidence="1" id="KW-0004">4Fe-4S</keyword>
<dbReference type="SUPFAM" id="SSF50692">
    <property type="entry name" value="ADC-like"/>
    <property type="match status" value="1"/>
</dbReference>
<dbReference type="Proteomes" id="UP000199611">
    <property type="component" value="Unassembled WGS sequence"/>
</dbReference>
<dbReference type="InterPro" id="IPR006656">
    <property type="entry name" value="Mopterin_OxRdtase"/>
</dbReference>
<dbReference type="EMBL" id="FOUU01000004">
    <property type="protein sequence ID" value="SFM78570.1"/>
    <property type="molecule type" value="Genomic_DNA"/>
</dbReference>
<keyword evidence="7" id="KW-1185">Reference proteome</keyword>
<dbReference type="Pfam" id="PF01568">
    <property type="entry name" value="Molydop_binding"/>
    <property type="match status" value="1"/>
</dbReference>
<dbReference type="GO" id="GO:0051539">
    <property type="term" value="F:4 iron, 4 sulfur cluster binding"/>
    <property type="evidence" value="ECO:0007669"/>
    <property type="project" value="UniProtKB-KW"/>
</dbReference>
<keyword evidence="2" id="KW-0479">Metal-binding</keyword>
<dbReference type="Gene3D" id="2.20.25.90">
    <property type="entry name" value="ADC-like domains"/>
    <property type="match status" value="1"/>
</dbReference>
<dbReference type="CDD" id="cd02753">
    <property type="entry name" value="MopB_Formate-Dh-H"/>
    <property type="match status" value="1"/>
</dbReference>
<evidence type="ECO:0000256" key="2">
    <source>
        <dbReference type="ARBA" id="ARBA00022723"/>
    </source>
</evidence>
<dbReference type="SUPFAM" id="SSF53706">
    <property type="entry name" value="Formate dehydrogenase/DMSO reductase, domains 1-3"/>
    <property type="match status" value="1"/>
</dbReference>
<dbReference type="Gene3D" id="2.40.40.20">
    <property type="match status" value="1"/>
</dbReference>
<dbReference type="GO" id="GO:0008863">
    <property type="term" value="F:formate dehydrogenase (NAD+) activity"/>
    <property type="evidence" value="ECO:0007669"/>
    <property type="project" value="InterPro"/>
</dbReference>
<reference evidence="6 7" key="1">
    <citation type="submission" date="2016-10" db="EMBL/GenBank/DDBJ databases">
        <authorList>
            <person name="de Groot N.N."/>
        </authorList>
    </citation>
    <scope>NUCLEOTIDE SEQUENCE [LARGE SCALE GENOMIC DNA]</scope>
    <source>
        <strain evidence="6 7">DSM 9990</strain>
    </source>
</reference>
<dbReference type="PROSITE" id="PS51669">
    <property type="entry name" value="4FE4S_MOW_BIS_MGD"/>
    <property type="match status" value="1"/>
</dbReference>
<dbReference type="Pfam" id="PF04879">
    <property type="entry name" value="Molybdop_Fe4S4"/>
    <property type="match status" value="1"/>
</dbReference>
<dbReference type="GO" id="GO:0016020">
    <property type="term" value="C:membrane"/>
    <property type="evidence" value="ECO:0007669"/>
    <property type="project" value="TreeGrafter"/>
</dbReference>
<keyword evidence="3" id="KW-0408">Iron</keyword>
<dbReference type="Gene3D" id="3.40.50.740">
    <property type="match status" value="1"/>
</dbReference>
<gene>
    <name evidence="6" type="ORF">SAMN05660836_01441</name>
</gene>
<dbReference type="Gene3D" id="3.40.228.10">
    <property type="entry name" value="Dimethylsulfoxide Reductase, domain 2"/>
    <property type="match status" value="1"/>
</dbReference>
<evidence type="ECO:0000256" key="4">
    <source>
        <dbReference type="ARBA" id="ARBA00023014"/>
    </source>
</evidence>
<organism evidence="6 7">
    <name type="scientific">Thermodesulforhabdus norvegica</name>
    <dbReference type="NCBI Taxonomy" id="39841"/>
    <lineage>
        <taxon>Bacteria</taxon>
        <taxon>Pseudomonadati</taxon>
        <taxon>Thermodesulfobacteriota</taxon>
        <taxon>Syntrophobacteria</taxon>
        <taxon>Syntrophobacterales</taxon>
        <taxon>Thermodesulforhabdaceae</taxon>
        <taxon>Thermodesulforhabdus</taxon>
    </lineage>
</organism>
<dbReference type="Pfam" id="PF00384">
    <property type="entry name" value="Molybdopterin"/>
    <property type="match status" value="1"/>
</dbReference>